<evidence type="ECO:0000313" key="3">
    <source>
        <dbReference type="Proteomes" id="UP000481861"/>
    </source>
</evidence>
<protein>
    <submittedName>
        <fullName evidence="2">Uncharacterized protein</fullName>
    </submittedName>
</protein>
<dbReference type="Proteomes" id="UP000481861">
    <property type="component" value="Unassembled WGS sequence"/>
</dbReference>
<gene>
    <name evidence="2" type="ORF">BDV95DRAFT_593630</name>
</gene>
<dbReference type="AlphaFoldDB" id="A0A7C8IAB9"/>
<proteinExistence type="predicted"/>
<feature type="region of interest" description="Disordered" evidence="1">
    <location>
        <begin position="1"/>
        <end position="130"/>
    </location>
</feature>
<organism evidence="2 3">
    <name type="scientific">Massariosphaeria phaeospora</name>
    <dbReference type="NCBI Taxonomy" id="100035"/>
    <lineage>
        <taxon>Eukaryota</taxon>
        <taxon>Fungi</taxon>
        <taxon>Dikarya</taxon>
        <taxon>Ascomycota</taxon>
        <taxon>Pezizomycotina</taxon>
        <taxon>Dothideomycetes</taxon>
        <taxon>Pleosporomycetidae</taxon>
        <taxon>Pleosporales</taxon>
        <taxon>Pleosporales incertae sedis</taxon>
        <taxon>Massariosphaeria</taxon>
    </lineage>
</organism>
<feature type="compositionally biased region" description="Basic and acidic residues" evidence="1">
    <location>
        <begin position="91"/>
        <end position="102"/>
    </location>
</feature>
<keyword evidence="3" id="KW-1185">Reference proteome</keyword>
<accession>A0A7C8IAB9</accession>
<dbReference type="EMBL" id="JAADJZ010000008">
    <property type="protein sequence ID" value="KAF2873286.1"/>
    <property type="molecule type" value="Genomic_DNA"/>
</dbReference>
<sequence>MTDNNPAMPEEEAARVKREGTDESTDEDLAKMLRDLDEEMENAQEKKKKKKKKEMEDKTDDENVVSDTKREDSMSATDGDGDGDIPVMKSESNDKPLDDRVAPSHSSSTPFDDNPPQSLQDSQQPSPAEPDEFATLMQDIEPLDSAKHADLIVDIDTRLPYRHGWPLLPVLPVTTTHDNIPKLLGAASPHVNALRELLRPFLGSPPVTVAHRFNAGTAPNKATLTLCVQADMPTAANSKSTAAADKSTTAADAPPNANWLAAIRAFRTYTHTHNLTLSIEILDPRAWSPGLYTLPILATETELVKTIKKKQHGIVKLLNECGAPWTSLDFSYRGLGRKRAECKPTVRVGTPVSNRAVWWERVVKELEGKCEGKFEVEIAFAQMVKYAAV</sequence>
<name>A0A7C8IAB9_9PLEO</name>
<evidence type="ECO:0000256" key="1">
    <source>
        <dbReference type="SAM" id="MobiDB-lite"/>
    </source>
</evidence>
<feature type="compositionally biased region" description="Low complexity" evidence="1">
    <location>
        <begin position="112"/>
        <end position="126"/>
    </location>
</feature>
<dbReference type="OrthoDB" id="5351220at2759"/>
<comment type="caution">
    <text evidence="2">The sequence shown here is derived from an EMBL/GenBank/DDBJ whole genome shotgun (WGS) entry which is preliminary data.</text>
</comment>
<feature type="compositionally biased region" description="Basic and acidic residues" evidence="1">
    <location>
        <begin position="12"/>
        <end position="21"/>
    </location>
</feature>
<reference evidence="2 3" key="1">
    <citation type="submission" date="2020-01" db="EMBL/GenBank/DDBJ databases">
        <authorList>
            <consortium name="DOE Joint Genome Institute"/>
            <person name="Haridas S."/>
            <person name="Albert R."/>
            <person name="Binder M."/>
            <person name="Bloem J."/>
            <person name="Labutti K."/>
            <person name="Salamov A."/>
            <person name="Andreopoulos B."/>
            <person name="Baker S.E."/>
            <person name="Barry K."/>
            <person name="Bills G."/>
            <person name="Bluhm B.H."/>
            <person name="Cannon C."/>
            <person name="Castanera R."/>
            <person name="Culley D.E."/>
            <person name="Daum C."/>
            <person name="Ezra D."/>
            <person name="Gonzalez J.B."/>
            <person name="Henrissat B."/>
            <person name="Kuo A."/>
            <person name="Liang C."/>
            <person name="Lipzen A."/>
            <person name="Lutzoni F."/>
            <person name="Magnuson J."/>
            <person name="Mondo S."/>
            <person name="Nolan M."/>
            <person name="Ohm R."/>
            <person name="Pangilinan J."/>
            <person name="Park H.-J.H."/>
            <person name="Ramirez L."/>
            <person name="Alfaro M."/>
            <person name="Sun H."/>
            <person name="Tritt A."/>
            <person name="Yoshinaga Y."/>
            <person name="Zwiers L.-H.L."/>
            <person name="Turgeon B.G."/>
            <person name="Goodwin S.B."/>
            <person name="Spatafora J.W."/>
            <person name="Crous P.W."/>
            <person name="Grigoriev I.V."/>
        </authorList>
    </citation>
    <scope>NUCLEOTIDE SEQUENCE [LARGE SCALE GENOMIC DNA]</scope>
    <source>
        <strain evidence="2 3">CBS 611.86</strain>
    </source>
</reference>
<evidence type="ECO:0000313" key="2">
    <source>
        <dbReference type="EMBL" id="KAF2873286.1"/>
    </source>
</evidence>